<feature type="domain" description="Disease resistance protein Roq1-like winged-helix" evidence="4">
    <location>
        <begin position="209"/>
        <end position="279"/>
    </location>
</feature>
<dbReference type="GO" id="GO:0006952">
    <property type="term" value="P:defense response"/>
    <property type="evidence" value="ECO:0007669"/>
    <property type="project" value="InterPro"/>
</dbReference>
<keyword evidence="6" id="KW-1185">Reference proteome</keyword>
<organism evidence="5 6">
    <name type="scientific">Deinandra increscens subsp. villosa</name>
    <dbReference type="NCBI Taxonomy" id="3103831"/>
    <lineage>
        <taxon>Eukaryota</taxon>
        <taxon>Viridiplantae</taxon>
        <taxon>Streptophyta</taxon>
        <taxon>Embryophyta</taxon>
        <taxon>Tracheophyta</taxon>
        <taxon>Spermatophyta</taxon>
        <taxon>Magnoliopsida</taxon>
        <taxon>eudicotyledons</taxon>
        <taxon>Gunneridae</taxon>
        <taxon>Pentapetalae</taxon>
        <taxon>asterids</taxon>
        <taxon>campanulids</taxon>
        <taxon>Asterales</taxon>
        <taxon>Asteraceae</taxon>
        <taxon>Asteroideae</taxon>
        <taxon>Heliantheae alliance</taxon>
        <taxon>Madieae</taxon>
        <taxon>Madiinae</taxon>
        <taxon>Deinandra</taxon>
    </lineage>
</organism>
<dbReference type="AlphaFoldDB" id="A0AAP0CC35"/>
<dbReference type="PRINTS" id="PR00364">
    <property type="entry name" value="DISEASERSIST"/>
</dbReference>
<protein>
    <recommendedName>
        <fullName evidence="7">NB-ARC domain-containing protein</fullName>
    </recommendedName>
</protein>
<dbReference type="Gene3D" id="1.10.8.430">
    <property type="entry name" value="Helical domain of apoptotic protease-activating factors"/>
    <property type="match status" value="1"/>
</dbReference>
<dbReference type="Pfam" id="PF00931">
    <property type="entry name" value="NB-ARC"/>
    <property type="match status" value="1"/>
</dbReference>
<feature type="domain" description="NB-ARC" evidence="3">
    <location>
        <begin position="2"/>
        <end position="115"/>
    </location>
</feature>
<keyword evidence="2" id="KW-0677">Repeat</keyword>
<gene>
    <name evidence="5" type="ORF">SSX86_030156</name>
</gene>
<dbReference type="Gene3D" id="3.80.10.10">
    <property type="entry name" value="Ribonuclease Inhibitor"/>
    <property type="match status" value="2"/>
</dbReference>
<sequence>MEDSIEFISSWLKDGSSHNADILTIFGMGGIGKTSLARHVHGLQYRSFHKSSFVEGVGEKCVAQVNGLLDLQKQLLGDISKTSQIQAHHTSAYKSMIENVLNRKKVFIVLDNIDSVDQLYALLGKQEASLQLLSYHAFMSHRPNEGYEEVAKQVMDYCEGHPLALKVLAESLYNKIVAEWEDCVIGLKEEPNSRIMKALQMSFDSVQSNNDKELFKHIACFFVQKDKVFTETVLNSCGIRTTGIRNLIDRCLLIVGRDNILVMHQLIQEMGRDVVRQESRDKPEERSRLWCHEESFNVLEDNKGTRYIKGLALDMKMLDMDVICGSVELDTSALSKMHNLMLLQLNFVQLNGSYKNFPKKLRWLCMHGFPLKSIPLDLPMENLVALDLSYSNIKSFDISFSNPQPLAKRQKVRNLKHLRSCPKTKSLLGSLKFLTLSFSKKLCKIGGFSELPALQRLIVIKCISLIIICESINQSTELVYIDLSYCQKLKRLPKTIGRLEKVKTLLLDGCDLPELPIKRRDMDLSEVLEAKVVSINSQKSSCATMEVILNDSKFFAISLPISLVRLSLANNNMSDEAFPGDFSCLYMLKNLCLDGNPIVSMPSCVRTLPRIETLGMSNCLKLTSVKHPPRTLRQLNLYNNCWKPDYQSLLRNISFVPEMAALELIADRNLLAPSSFEIEGMIKIQPLVGVDNKLLSNLGWESLEFYKLRCMVTNSSYGGPQESQIQMYYEFGIFSTIYTPGIWIDVLRIWDIMSRKPSMSFTIPSGPNKVRGLNLLYVVRRSSFELPMIKIRNITKNLTWIYKHCIESFSKRGAMYLSFLSHWMFRMNEMEVGDEITINLDKCSEALLLRFQMSFVYDDASVDVGGDEITCTQEKVEKEDPLGYYKSWNHIIGGDLSAFQLTSGEYFLNSMDFLRSLCFNAHYKGRCHF</sequence>
<dbReference type="Pfam" id="PF23282">
    <property type="entry name" value="WHD_ROQ1"/>
    <property type="match status" value="1"/>
</dbReference>
<reference evidence="5 6" key="1">
    <citation type="submission" date="2024-04" db="EMBL/GenBank/DDBJ databases">
        <title>The reference genome of an endangered Asteraceae, Deinandra increscens subsp. villosa, native to the Central Coast of California.</title>
        <authorList>
            <person name="Guilliams M."/>
            <person name="Hasenstab-Lehman K."/>
            <person name="Meyer R."/>
            <person name="Mcevoy S."/>
        </authorList>
    </citation>
    <scope>NUCLEOTIDE SEQUENCE [LARGE SCALE GENOMIC DNA]</scope>
    <source>
        <tissue evidence="5">Leaf</tissue>
    </source>
</reference>
<evidence type="ECO:0008006" key="7">
    <source>
        <dbReference type="Google" id="ProtNLM"/>
    </source>
</evidence>
<dbReference type="Proteomes" id="UP001408789">
    <property type="component" value="Unassembled WGS sequence"/>
</dbReference>
<evidence type="ECO:0000256" key="1">
    <source>
        <dbReference type="ARBA" id="ARBA00022614"/>
    </source>
</evidence>
<dbReference type="EMBL" id="JBCNJP010000038">
    <property type="protein sequence ID" value="KAK9050874.1"/>
    <property type="molecule type" value="Genomic_DNA"/>
</dbReference>
<dbReference type="GO" id="GO:0043531">
    <property type="term" value="F:ADP binding"/>
    <property type="evidence" value="ECO:0007669"/>
    <property type="project" value="InterPro"/>
</dbReference>
<proteinExistence type="predicted"/>
<name>A0AAP0CC35_9ASTR</name>
<keyword evidence="1" id="KW-0433">Leucine-rich repeat</keyword>
<comment type="caution">
    <text evidence="5">The sequence shown here is derived from an EMBL/GenBank/DDBJ whole genome shotgun (WGS) entry which is preliminary data.</text>
</comment>
<dbReference type="Gene3D" id="3.40.50.300">
    <property type="entry name" value="P-loop containing nucleotide triphosphate hydrolases"/>
    <property type="match status" value="1"/>
</dbReference>
<evidence type="ECO:0000313" key="5">
    <source>
        <dbReference type="EMBL" id="KAK9050874.1"/>
    </source>
</evidence>
<evidence type="ECO:0000256" key="2">
    <source>
        <dbReference type="ARBA" id="ARBA00022737"/>
    </source>
</evidence>
<accession>A0AAP0CC35</accession>
<dbReference type="SUPFAM" id="SSF46785">
    <property type="entry name" value="Winged helix' DNA-binding domain"/>
    <property type="match status" value="1"/>
</dbReference>
<dbReference type="InterPro" id="IPR058192">
    <property type="entry name" value="WHD_ROQ1-like"/>
</dbReference>
<dbReference type="InterPro" id="IPR002182">
    <property type="entry name" value="NB-ARC"/>
</dbReference>
<dbReference type="PANTHER" id="PTHR11017:SF313">
    <property type="entry name" value="TIR DOMAIN, P-LOOP CONTAINING NUCLEOSIDE TRIPHOSPHATE HYDROLASE"/>
    <property type="match status" value="1"/>
</dbReference>
<dbReference type="SUPFAM" id="SSF52540">
    <property type="entry name" value="P-loop containing nucleoside triphosphate hydrolases"/>
    <property type="match status" value="1"/>
</dbReference>
<dbReference type="InterPro" id="IPR032675">
    <property type="entry name" value="LRR_dom_sf"/>
</dbReference>
<dbReference type="SUPFAM" id="SSF52058">
    <property type="entry name" value="L domain-like"/>
    <property type="match status" value="1"/>
</dbReference>
<evidence type="ECO:0000259" key="3">
    <source>
        <dbReference type="Pfam" id="PF00931"/>
    </source>
</evidence>
<evidence type="ECO:0000259" key="4">
    <source>
        <dbReference type="Pfam" id="PF23282"/>
    </source>
</evidence>
<dbReference type="PANTHER" id="PTHR11017">
    <property type="entry name" value="LEUCINE-RICH REPEAT-CONTAINING PROTEIN"/>
    <property type="match status" value="1"/>
</dbReference>
<dbReference type="InterPro" id="IPR027417">
    <property type="entry name" value="P-loop_NTPase"/>
</dbReference>
<dbReference type="InterPro" id="IPR042197">
    <property type="entry name" value="Apaf_helical"/>
</dbReference>
<evidence type="ECO:0000313" key="6">
    <source>
        <dbReference type="Proteomes" id="UP001408789"/>
    </source>
</evidence>
<dbReference type="InterPro" id="IPR044974">
    <property type="entry name" value="Disease_R_plants"/>
</dbReference>
<dbReference type="InterPro" id="IPR036390">
    <property type="entry name" value="WH_DNA-bd_sf"/>
</dbReference>